<comment type="caution">
    <text evidence="2">The sequence shown here is derived from an EMBL/GenBank/DDBJ whole genome shotgun (WGS) entry which is preliminary data.</text>
</comment>
<keyword evidence="3" id="KW-1185">Reference proteome</keyword>
<gene>
    <name evidence="2" type="ORF">NliqN6_2583</name>
</gene>
<reference evidence="2" key="1">
    <citation type="submission" date="2020-07" db="EMBL/GenBank/DDBJ databases">
        <title>Draft Genome Sequence of a Deep-Sea Yeast, Naganishia (Cryptococcus) liquefaciens strain N6.</title>
        <authorList>
            <person name="Han Y.W."/>
            <person name="Kajitani R."/>
            <person name="Morimoto H."/>
            <person name="Parhat M."/>
            <person name="Tsubouchi H."/>
            <person name="Bakenova O."/>
            <person name="Ogata M."/>
            <person name="Argunhan B."/>
            <person name="Aoki R."/>
            <person name="Kajiwara S."/>
            <person name="Itoh T."/>
            <person name="Iwasaki H."/>
        </authorList>
    </citation>
    <scope>NUCLEOTIDE SEQUENCE</scope>
    <source>
        <strain evidence="2">N6</strain>
    </source>
</reference>
<keyword evidence="1" id="KW-1133">Transmembrane helix</keyword>
<name>A0A8H3TSI6_9TREE</name>
<sequence>MIVLSIALLALHYCLLPSDFDFMHKPNHFMPGIKREPSHPRDMFANCKLVMFAVDVANIGLNLTEFCLMLPILMAFLAMHLMGGVVLWCSLPVALRPVRLVLQLYQLIFRRASVTDSKALLEKSFTVVPRGQRSIRLWVQNKVVQLAQTKLKQVLGSLPASILDFLAVTDWDEQFERLMIATARVVHYIFFELLPVVFCHDFFYVVSISQE</sequence>
<protein>
    <submittedName>
        <fullName evidence="2">Uncharacterized protein</fullName>
    </submittedName>
</protein>
<accession>A0A8H3TSI6</accession>
<proteinExistence type="predicted"/>
<feature type="transmembrane region" description="Helical" evidence="1">
    <location>
        <begin position="68"/>
        <end position="95"/>
    </location>
</feature>
<keyword evidence="1" id="KW-0472">Membrane</keyword>
<dbReference type="AlphaFoldDB" id="A0A8H3TSI6"/>
<feature type="transmembrane region" description="Helical" evidence="1">
    <location>
        <begin position="185"/>
        <end position="206"/>
    </location>
</feature>
<keyword evidence="1" id="KW-0812">Transmembrane</keyword>
<organism evidence="2 3">
    <name type="scientific">Naganishia liquefaciens</name>
    <dbReference type="NCBI Taxonomy" id="104408"/>
    <lineage>
        <taxon>Eukaryota</taxon>
        <taxon>Fungi</taxon>
        <taxon>Dikarya</taxon>
        <taxon>Basidiomycota</taxon>
        <taxon>Agaricomycotina</taxon>
        <taxon>Tremellomycetes</taxon>
        <taxon>Filobasidiales</taxon>
        <taxon>Filobasidiaceae</taxon>
        <taxon>Naganishia</taxon>
    </lineage>
</organism>
<dbReference type="EMBL" id="BLZA01000017">
    <property type="protein sequence ID" value="GHJ86181.1"/>
    <property type="molecule type" value="Genomic_DNA"/>
</dbReference>
<dbReference type="Proteomes" id="UP000620104">
    <property type="component" value="Unassembled WGS sequence"/>
</dbReference>
<evidence type="ECO:0000313" key="2">
    <source>
        <dbReference type="EMBL" id="GHJ86181.1"/>
    </source>
</evidence>
<evidence type="ECO:0000313" key="3">
    <source>
        <dbReference type="Proteomes" id="UP000620104"/>
    </source>
</evidence>
<evidence type="ECO:0000256" key="1">
    <source>
        <dbReference type="SAM" id="Phobius"/>
    </source>
</evidence>